<evidence type="ECO:0000259" key="1">
    <source>
        <dbReference type="Pfam" id="PF04851"/>
    </source>
</evidence>
<keyword evidence="3" id="KW-1185">Reference proteome</keyword>
<dbReference type="EMBL" id="FPCJ01000001">
    <property type="protein sequence ID" value="SFV30238.1"/>
    <property type="molecule type" value="Genomic_DNA"/>
</dbReference>
<dbReference type="AlphaFoldDB" id="A0A1I7N6D3"/>
<dbReference type="InterPro" id="IPR027417">
    <property type="entry name" value="P-loop_NTPase"/>
</dbReference>
<dbReference type="Pfam" id="PF04851">
    <property type="entry name" value="ResIII"/>
    <property type="match status" value="1"/>
</dbReference>
<accession>A0A1I7N6D3</accession>
<dbReference type="GO" id="GO:0005829">
    <property type="term" value="C:cytosol"/>
    <property type="evidence" value="ECO:0007669"/>
    <property type="project" value="TreeGrafter"/>
</dbReference>
<dbReference type="InterPro" id="IPR006935">
    <property type="entry name" value="Helicase/UvrB_N"/>
</dbReference>
<evidence type="ECO:0000313" key="2">
    <source>
        <dbReference type="EMBL" id="SFV30238.1"/>
    </source>
</evidence>
<dbReference type="GO" id="GO:0016787">
    <property type="term" value="F:hydrolase activity"/>
    <property type="evidence" value="ECO:0007669"/>
    <property type="project" value="InterPro"/>
</dbReference>
<sequence length="891" mass="103514">MNDFPQNPYDILDPNIRWAPSQEDLKEKAYEQLIPPLVYKIRLDVKKWRDSDYSGASDTTKALLNFWFKPDGHKKNGQVFRYYFAQREAIESIIYLYEVAKARDKFELMRFNSSDRISTGIFPESWPRYVIKMATGSGKTKVLSLALVWSYFHKLYETESELSRNFLIIAPNIIVLNRLRKDFDDLKIFREDPLIPENGYFDRDWQNDFHLTLHIQDELKPITEEGNLFLTNIHRVYLNEDREPSLEEEFLGKKPPADADTSKGMDLGKVLRSTKIKDLVVMNDEAHHIHDENMQWFKSIEDINNHLKLKQGKGISLQIDNTATPKHNNGAIFVQTICDYPLVEAIKQNIVKSPVLPDEASRAKLHEKSSSQFVERYKDYIHLGYIEWKKQFDELKNVKTPILFVMTLDTKEANQTKDYLEANYPEFKNSVLLIHTKKSGEISESAASKRDKEELEQLRKAADAVDEDTSPYKAVVSVMMLREGWDVRNVMTIVGLRPYGSPAKILPEQTLGRGLRKMFGLEVKEELVVVGTPAFIEFVESIKTEGVEFSYRPMGETGKSRNPIIVEIDTDNEKKDLDKLDIPVPVLSPRIHRDYKNLEDIQVDKMAKDITPVALKQFSQNELKEIVFTDIDGKFSHKIEFTDTLPDWRNVVGFFTQAILKESRLVSGFNILYPKVEQFIRHKLFGKSVNIEDANVLRNLSEVEAKQTLYRAFKEAIDDLTIKDKGSAQIKNFISLRKAKPLVADNQPYLVPQKSVFTKIIGDSQFELEFAAFLENCSDIISFAKNYQSLGFKIEYQGEDGNIHEFFPDFLIKQNERDIYIAETKGREDLDDVRKIKRLQVWCNDVNAAQKERTYIPLYVKQELWEKHQKDIKTFTNIIELFKLEKQVRTQ</sequence>
<dbReference type="SUPFAM" id="SSF52540">
    <property type="entry name" value="P-loop containing nucleoside triphosphate hydrolases"/>
    <property type="match status" value="2"/>
</dbReference>
<gene>
    <name evidence="2" type="ORF">SAMN05660895_0736</name>
</gene>
<dbReference type="Gene3D" id="3.40.91.30">
    <property type="match status" value="1"/>
</dbReference>
<organism evidence="2 3">
    <name type="scientific">Thermoflavifilum thermophilum</name>
    <dbReference type="NCBI Taxonomy" id="1393122"/>
    <lineage>
        <taxon>Bacteria</taxon>
        <taxon>Pseudomonadati</taxon>
        <taxon>Bacteroidota</taxon>
        <taxon>Chitinophagia</taxon>
        <taxon>Chitinophagales</taxon>
        <taxon>Chitinophagaceae</taxon>
        <taxon>Thermoflavifilum</taxon>
    </lineage>
</organism>
<dbReference type="OrthoDB" id="9759819at2"/>
<protein>
    <submittedName>
        <fullName evidence="2">Type III restriction enzyme</fullName>
    </submittedName>
</protein>
<name>A0A1I7N6D3_9BACT</name>
<dbReference type="PANTHER" id="PTHR47396">
    <property type="entry name" value="TYPE I RESTRICTION ENZYME ECOKI R PROTEIN"/>
    <property type="match status" value="1"/>
</dbReference>
<dbReference type="GO" id="GO:0005524">
    <property type="term" value="F:ATP binding"/>
    <property type="evidence" value="ECO:0007669"/>
    <property type="project" value="InterPro"/>
</dbReference>
<feature type="domain" description="Helicase/UvrB N-terminal" evidence="1">
    <location>
        <begin position="85"/>
        <end position="326"/>
    </location>
</feature>
<evidence type="ECO:0000313" key="3">
    <source>
        <dbReference type="Proteomes" id="UP000199537"/>
    </source>
</evidence>
<proteinExistence type="predicted"/>
<reference evidence="3" key="1">
    <citation type="submission" date="2016-10" db="EMBL/GenBank/DDBJ databases">
        <authorList>
            <person name="Varghese N."/>
            <person name="Submissions S."/>
        </authorList>
    </citation>
    <scope>NUCLEOTIDE SEQUENCE [LARGE SCALE GENOMIC DNA]</scope>
    <source>
        <strain evidence="3">DSM 14807</strain>
    </source>
</reference>
<dbReference type="STRING" id="1393122.SAMN05660895_0736"/>
<dbReference type="Proteomes" id="UP000199537">
    <property type="component" value="Unassembled WGS sequence"/>
</dbReference>
<dbReference type="RefSeq" id="WP_092457870.1">
    <property type="nucleotide sequence ID" value="NZ_FPCJ01000001.1"/>
</dbReference>
<dbReference type="InterPro" id="IPR050742">
    <property type="entry name" value="Helicase_Restrict-Modif_Enz"/>
</dbReference>
<dbReference type="GO" id="GO:0003677">
    <property type="term" value="F:DNA binding"/>
    <property type="evidence" value="ECO:0007669"/>
    <property type="project" value="InterPro"/>
</dbReference>
<dbReference type="PANTHER" id="PTHR47396:SF1">
    <property type="entry name" value="ATP-DEPENDENT HELICASE IRC3-RELATED"/>
    <property type="match status" value="1"/>
</dbReference>
<dbReference type="Gene3D" id="3.40.50.300">
    <property type="entry name" value="P-loop containing nucleotide triphosphate hydrolases"/>
    <property type="match status" value="2"/>
</dbReference>